<dbReference type="SUPFAM" id="SSF53474">
    <property type="entry name" value="alpha/beta-Hydrolases"/>
    <property type="match status" value="1"/>
</dbReference>
<keyword evidence="4" id="KW-1185">Reference proteome</keyword>
<evidence type="ECO:0000313" key="3">
    <source>
        <dbReference type="EMBL" id="KAL1595998.1"/>
    </source>
</evidence>
<evidence type="ECO:0000313" key="4">
    <source>
        <dbReference type="Proteomes" id="UP001521785"/>
    </source>
</evidence>
<protein>
    <recommendedName>
        <fullName evidence="2">AB hydrolase-1 domain-containing protein</fullName>
    </recommendedName>
</protein>
<organism evidence="3 4">
    <name type="scientific">Paraconiothyrium brasiliense</name>
    <dbReference type="NCBI Taxonomy" id="300254"/>
    <lineage>
        <taxon>Eukaryota</taxon>
        <taxon>Fungi</taxon>
        <taxon>Dikarya</taxon>
        <taxon>Ascomycota</taxon>
        <taxon>Pezizomycotina</taxon>
        <taxon>Dothideomycetes</taxon>
        <taxon>Pleosporomycetidae</taxon>
        <taxon>Pleosporales</taxon>
        <taxon>Massarineae</taxon>
        <taxon>Didymosphaeriaceae</taxon>
        <taxon>Paraconiothyrium</taxon>
    </lineage>
</organism>
<proteinExistence type="inferred from homology"/>
<dbReference type="PANTHER" id="PTHR47751">
    <property type="entry name" value="SUPERFAMILY HYDROLASE, PUTATIVE (AFU_ORTHOLOGUE AFUA_2G16580)-RELATED"/>
    <property type="match status" value="1"/>
</dbReference>
<gene>
    <name evidence="3" type="ORF">SLS60_009689</name>
</gene>
<accession>A0ABR3QVG5</accession>
<dbReference type="InterPro" id="IPR000073">
    <property type="entry name" value="AB_hydrolase_1"/>
</dbReference>
<dbReference type="PANTHER" id="PTHR47751:SF2">
    <property type="entry name" value="DLTD N-TERMINAL DOMAIN PROTEIN (AFU_ORTHOLOGUE AFUA_8G00380)-RELATED"/>
    <property type="match status" value="1"/>
</dbReference>
<dbReference type="InterPro" id="IPR029058">
    <property type="entry name" value="AB_hydrolase_fold"/>
</dbReference>
<dbReference type="Gene3D" id="3.40.50.1820">
    <property type="entry name" value="alpha/beta hydrolase"/>
    <property type="match status" value="1"/>
</dbReference>
<sequence length="300" mass="32950">MAAAPQEITFNTFDGIKLSALLFSAGEKRPCIIMSSGFSGLKEHFLPDFATQFQSAGYTVLVYDNRCWGSSEGTPRNHVDPQLQTRDYIDAFDFTTTLPDVDPTRIVFWGSSMSGGNVICAAAIEKRVCAVISQAPFVSGEMASQDFAAIMPLMLGERGAMRRGAPAALVPVTPETMEEAMSGTSKAILKDPGAIPFIREVDRRGYHREKMCTMQSAVALVLHEPRRNIHRIGPKPLLMVVADSDATIPTPSQLEMYNLALEPKRLYVLTGAGHFDLYYGEPFEKNISAQLNFLKEFVGS</sequence>
<dbReference type="Proteomes" id="UP001521785">
    <property type="component" value="Unassembled WGS sequence"/>
</dbReference>
<reference evidence="3 4" key="1">
    <citation type="submission" date="2024-02" db="EMBL/GenBank/DDBJ databases">
        <title>De novo assembly and annotation of 12 fungi associated with fruit tree decline syndrome in Ontario, Canada.</title>
        <authorList>
            <person name="Sulman M."/>
            <person name="Ellouze W."/>
            <person name="Ilyukhin E."/>
        </authorList>
    </citation>
    <scope>NUCLEOTIDE SEQUENCE [LARGE SCALE GENOMIC DNA]</scope>
    <source>
        <strain evidence="3 4">M42-189</strain>
    </source>
</reference>
<evidence type="ECO:0000256" key="1">
    <source>
        <dbReference type="ARBA" id="ARBA00029464"/>
    </source>
</evidence>
<dbReference type="EMBL" id="JAKJXO020000015">
    <property type="protein sequence ID" value="KAL1595998.1"/>
    <property type="molecule type" value="Genomic_DNA"/>
</dbReference>
<evidence type="ECO:0000259" key="2">
    <source>
        <dbReference type="Pfam" id="PF12697"/>
    </source>
</evidence>
<dbReference type="Gene3D" id="1.10.10.800">
    <property type="match status" value="1"/>
</dbReference>
<comment type="caution">
    <text evidence="3">The sequence shown here is derived from an EMBL/GenBank/DDBJ whole genome shotgun (WGS) entry which is preliminary data.</text>
</comment>
<dbReference type="Pfam" id="PF12697">
    <property type="entry name" value="Abhydrolase_6"/>
    <property type="match status" value="1"/>
</dbReference>
<feature type="domain" description="AB hydrolase-1" evidence="2">
    <location>
        <begin position="37"/>
        <end position="277"/>
    </location>
</feature>
<dbReference type="InterPro" id="IPR051411">
    <property type="entry name" value="Polyketide_trans_af380"/>
</dbReference>
<name>A0ABR3QVG5_9PLEO</name>
<comment type="similarity">
    <text evidence="1">Belongs to the polyketide transferase af380 family.</text>
</comment>